<feature type="active site" description="Proton acceptor" evidence="8">
    <location>
        <position position="213"/>
    </location>
</feature>
<evidence type="ECO:0000256" key="9">
    <source>
        <dbReference type="PROSITE-ProRule" id="PRU10125"/>
    </source>
</evidence>
<feature type="binding site" evidence="8">
    <location>
        <begin position="214"/>
        <end position="215"/>
    </location>
    <ligand>
        <name>substrate</name>
    </ligand>
</feature>
<sequence length="311" mass="32623">MQFSKGHGTENDFVVLPDPDGALDLTPARVAALCDRRRGLGADGVLRVVRWAALDPGGPAPQPGVEWFMDYRNADGSIAEMCGNGVRVFARYLEHAGWLPNGETPVGTRAGVRTVRVAGDEISVDMGPAAVGEPSTASIDGDAFAGVAVDLGNPHLACVTEAAIDGLDLTRPPGHDPALFPHGVNVEFVSPVDAHGEVVMRVHERGVGETRSCGTGTVAAAVAALRHAGRVTGAVAVHTAGGRLRVTVDEQTTILHGPAVLVAHGELTHEWWASARREPARLGTSGLPEPWRAGIKEDGGALTWEHDFHDD</sequence>
<proteinExistence type="inferred from homology"/>
<dbReference type="PANTHER" id="PTHR31689">
    <property type="entry name" value="DIAMINOPIMELATE EPIMERASE, CHLOROPLASTIC"/>
    <property type="match status" value="1"/>
</dbReference>
<feature type="active site" description="Proton donor" evidence="8">
    <location>
        <position position="82"/>
    </location>
</feature>
<feature type="binding site" evidence="8">
    <location>
        <begin position="83"/>
        <end position="84"/>
    </location>
    <ligand>
        <name>substrate</name>
    </ligand>
</feature>
<keyword evidence="8" id="KW-0963">Cytoplasm</keyword>
<comment type="similarity">
    <text evidence="2 8">Belongs to the diaminopimelate epimerase family.</text>
</comment>
<gene>
    <name evidence="8 10" type="primary">dapF</name>
    <name evidence="10" type="ORF">ACFSCY_27385</name>
</gene>
<dbReference type="InterPro" id="IPR001653">
    <property type="entry name" value="DAP_epimerase_DapF"/>
</dbReference>
<feature type="binding site" evidence="8">
    <location>
        <position position="153"/>
    </location>
    <ligand>
        <name>substrate</name>
    </ligand>
</feature>
<keyword evidence="11" id="KW-1185">Reference proteome</keyword>
<dbReference type="PANTHER" id="PTHR31689:SF0">
    <property type="entry name" value="DIAMINOPIMELATE EPIMERASE"/>
    <property type="match status" value="1"/>
</dbReference>
<keyword evidence="6 8" id="KW-0413">Isomerase</keyword>
<dbReference type="PROSITE" id="PS01326">
    <property type="entry name" value="DAP_EPIMERASE"/>
    <property type="match status" value="1"/>
</dbReference>
<evidence type="ECO:0000256" key="6">
    <source>
        <dbReference type="ARBA" id="ARBA00023235"/>
    </source>
</evidence>
<evidence type="ECO:0000256" key="5">
    <source>
        <dbReference type="ARBA" id="ARBA00023154"/>
    </source>
</evidence>
<protein>
    <recommendedName>
        <fullName evidence="3 8">Diaminopimelate epimerase</fullName>
        <shortName evidence="8">DAP epimerase</shortName>
        <ecNumber evidence="3 8">5.1.1.7</ecNumber>
    </recommendedName>
    <alternativeName>
        <fullName evidence="8">PLP-independent amino acid racemase</fullName>
    </alternativeName>
</protein>
<comment type="function">
    <text evidence="8">Catalyzes the stereoinversion of LL-2,6-diaminopimelate (L,L-DAP) to meso-diaminopimelate (meso-DAP), a precursor of L-lysine and an essential component of the bacterial peptidoglycan.</text>
</comment>
<feature type="binding site" evidence="8">
    <location>
        <begin position="204"/>
        <end position="205"/>
    </location>
    <ligand>
        <name>substrate</name>
    </ligand>
</feature>
<comment type="subunit">
    <text evidence="8">Homodimer.</text>
</comment>
<dbReference type="RefSeq" id="WP_343983514.1">
    <property type="nucleotide sequence ID" value="NZ_BAAAJG010000016.1"/>
</dbReference>
<dbReference type="Gene3D" id="3.10.310.10">
    <property type="entry name" value="Diaminopimelate Epimerase, Chain A, domain 1"/>
    <property type="match status" value="2"/>
</dbReference>
<feature type="site" description="Could be important to modulate the pK values of the two catalytic cysteine residues" evidence="8">
    <location>
        <position position="204"/>
    </location>
</feature>
<comment type="pathway">
    <text evidence="1 8">Amino-acid biosynthesis; L-lysine biosynthesis via DAP pathway; DL-2,6-diaminopimelate from LL-2,6-diaminopimelate: step 1/1.</text>
</comment>
<dbReference type="Proteomes" id="UP001597145">
    <property type="component" value="Unassembled WGS sequence"/>
</dbReference>
<dbReference type="EMBL" id="JBHUCP010000023">
    <property type="protein sequence ID" value="MFD1533154.1"/>
    <property type="molecule type" value="Genomic_DNA"/>
</dbReference>
<evidence type="ECO:0000256" key="8">
    <source>
        <dbReference type="HAMAP-Rule" id="MF_00197"/>
    </source>
</evidence>
<evidence type="ECO:0000256" key="3">
    <source>
        <dbReference type="ARBA" id="ARBA00013080"/>
    </source>
</evidence>
<feature type="active site" evidence="9">
    <location>
        <position position="82"/>
    </location>
</feature>
<comment type="caution">
    <text evidence="10">The sequence shown here is derived from an EMBL/GenBank/DDBJ whole genome shotgun (WGS) entry which is preliminary data.</text>
</comment>
<evidence type="ECO:0000313" key="11">
    <source>
        <dbReference type="Proteomes" id="UP001597145"/>
    </source>
</evidence>
<feature type="site" description="Could be important to modulate the pK values of the two catalytic cysteine residues" evidence="8">
    <location>
        <position position="155"/>
    </location>
</feature>
<dbReference type="Pfam" id="PF01678">
    <property type="entry name" value="DAP_epimerase"/>
    <property type="match status" value="2"/>
</dbReference>
<dbReference type="SUPFAM" id="SSF54506">
    <property type="entry name" value="Diaminopimelate epimerase-like"/>
    <property type="match status" value="2"/>
</dbReference>
<dbReference type="GO" id="GO:0008837">
    <property type="term" value="F:diaminopimelate epimerase activity"/>
    <property type="evidence" value="ECO:0007669"/>
    <property type="project" value="UniProtKB-EC"/>
</dbReference>
<evidence type="ECO:0000256" key="2">
    <source>
        <dbReference type="ARBA" id="ARBA00010219"/>
    </source>
</evidence>
<evidence type="ECO:0000313" key="10">
    <source>
        <dbReference type="EMBL" id="MFD1533154.1"/>
    </source>
</evidence>
<name>A0ABW4FRG8_9PSEU</name>
<comment type="caution">
    <text evidence="8">Lacks conserved residue(s) required for the propagation of feature annotation.</text>
</comment>
<dbReference type="EC" id="5.1.1.7" evidence="3 8"/>
<dbReference type="HAMAP" id="MF_00197">
    <property type="entry name" value="DAP_epimerase"/>
    <property type="match status" value="1"/>
</dbReference>
<keyword evidence="4 8" id="KW-0028">Amino-acid biosynthesis</keyword>
<accession>A0ABW4FRG8</accession>
<feature type="binding site" evidence="8">
    <location>
        <position position="11"/>
    </location>
    <ligand>
        <name>substrate</name>
    </ligand>
</feature>
<dbReference type="NCBIfam" id="TIGR00652">
    <property type="entry name" value="DapF"/>
    <property type="match status" value="1"/>
</dbReference>
<comment type="subcellular location">
    <subcellularLocation>
        <location evidence="8">Cytoplasm</location>
    </subcellularLocation>
</comment>
<feature type="binding site" evidence="8">
    <location>
        <position position="185"/>
    </location>
    <ligand>
        <name>substrate</name>
    </ligand>
</feature>
<comment type="catalytic activity">
    <reaction evidence="7 8">
        <text>(2S,6S)-2,6-diaminopimelate = meso-2,6-diaminopimelate</text>
        <dbReference type="Rhea" id="RHEA:15393"/>
        <dbReference type="ChEBI" id="CHEBI:57609"/>
        <dbReference type="ChEBI" id="CHEBI:57791"/>
        <dbReference type="EC" id="5.1.1.7"/>
    </reaction>
</comment>
<keyword evidence="5 8" id="KW-0457">Lysine biosynthesis</keyword>
<evidence type="ECO:0000256" key="1">
    <source>
        <dbReference type="ARBA" id="ARBA00005196"/>
    </source>
</evidence>
<evidence type="ECO:0000256" key="4">
    <source>
        <dbReference type="ARBA" id="ARBA00022605"/>
    </source>
</evidence>
<reference evidence="11" key="1">
    <citation type="journal article" date="2019" name="Int. J. Syst. Evol. Microbiol.">
        <title>The Global Catalogue of Microorganisms (GCM) 10K type strain sequencing project: providing services to taxonomists for standard genome sequencing and annotation.</title>
        <authorList>
            <consortium name="The Broad Institute Genomics Platform"/>
            <consortium name="The Broad Institute Genome Sequencing Center for Infectious Disease"/>
            <person name="Wu L."/>
            <person name="Ma J."/>
        </authorList>
    </citation>
    <scope>NUCLEOTIDE SEQUENCE [LARGE SCALE GENOMIC DNA]</scope>
    <source>
        <strain evidence="11">JCM 12165</strain>
    </source>
</reference>
<dbReference type="InterPro" id="IPR018510">
    <property type="entry name" value="DAP_epimerase_AS"/>
</dbReference>
<organism evidence="10 11">
    <name type="scientific">Pseudonocardia aurantiaca</name>
    <dbReference type="NCBI Taxonomy" id="75290"/>
    <lineage>
        <taxon>Bacteria</taxon>
        <taxon>Bacillati</taxon>
        <taxon>Actinomycetota</taxon>
        <taxon>Actinomycetes</taxon>
        <taxon>Pseudonocardiales</taxon>
        <taxon>Pseudonocardiaceae</taxon>
        <taxon>Pseudonocardia</taxon>
    </lineage>
</organism>
<evidence type="ECO:0000256" key="7">
    <source>
        <dbReference type="ARBA" id="ARBA00051712"/>
    </source>
</evidence>
<feature type="binding site" evidence="8">
    <location>
        <position position="73"/>
    </location>
    <ligand>
        <name>substrate</name>
    </ligand>
</feature>